<keyword evidence="1" id="KW-1133">Transmembrane helix</keyword>
<sequence length="197" mass="22160">MKAFDVDHQLSFYGSYHNNKVNIIIHTICVPLILWSAFVFGSLIPTPWPANVLPTIQLTSNLVFQPNVPALVASIYQLYYFVLEPTAALLYVPQMIFMVLHATAFSHAANGIKIAAWIHFFSWIAQFIGHGVAERRAPALLDNILQAFVLAPFFVHLETLFTLGYNPGLHKRIQNNVGLEIAKFRKAEAEKKRAKTA</sequence>
<dbReference type="PANTHER" id="PTHR28026">
    <property type="entry name" value="DUF962 DOMAIN PROTEIN (AFU_ORTHOLOGUE AFUA_8G05310)"/>
    <property type="match status" value="1"/>
</dbReference>
<accession>A0A164ZUL6</accession>
<dbReference type="EMBL" id="KV419396">
    <property type="protein sequence ID" value="KZS98093.1"/>
    <property type="molecule type" value="Genomic_DNA"/>
</dbReference>
<feature type="transmembrane region" description="Helical" evidence="1">
    <location>
        <begin position="21"/>
        <end position="44"/>
    </location>
</feature>
<dbReference type="PANTHER" id="PTHR28026:SF9">
    <property type="entry name" value="2-HYDROXY-PALMITIC ACID DIOXYGENASE MPO1"/>
    <property type="match status" value="1"/>
</dbReference>
<dbReference type="InterPro" id="IPR009305">
    <property type="entry name" value="Mpo1-like"/>
</dbReference>
<feature type="transmembrane region" description="Helical" evidence="1">
    <location>
        <begin position="114"/>
        <end position="132"/>
    </location>
</feature>
<protein>
    <submittedName>
        <fullName evidence="2">DUF962-domain-containing protein</fullName>
    </submittedName>
</protein>
<dbReference type="GO" id="GO:0005783">
    <property type="term" value="C:endoplasmic reticulum"/>
    <property type="evidence" value="ECO:0007669"/>
    <property type="project" value="TreeGrafter"/>
</dbReference>
<gene>
    <name evidence="2" type="ORF">SISNIDRAFT_405098</name>
</gene>
<dbReference type="Proteomes" id="UP000076722">
    <property type="component" value="Unassembled WGS sequence"/>
</dbReference>
<feature type="transmembrane region" description="Helical" evidence="1">
    <location>
        <begin position="78"/>
        <end position="102"/>
    </location>
</feature>
<reference evidence="2 3" key="1">
    <citation type="journal article" date="2016" name="Mol. Biol. Evol.">
        <title>Comparative Genomics of Early-Diverging Mushroom-Forming Fungi Provides Insights into the Origins of Lignocellulose Decay Capabilities.</title>
        <authorList>
            <person name="Nagy L.G."/>
            <person name="Riley R."/>
            <person name="Tritt A."/>
            <person name="Adam C."/>
            <person name="Daum C."/>
            <person name="Floudas D."/>
            <person name="Sun H."/>
            <person name="Yadav J.S."/>
            <person name="Pangilinan J."/>
            <person name="Larsson K.H."/>
            <person name="Matsuura K."/>
            <person name="Barry K."/>
            <person name="Labutti K."/>
            <person name="Kuo R."/>
            <person name="Ohm R.A."/>
            <person name="Bhattacharya S.S."/>
            <person name="Shirouzu T."/>
            <person name="Yoshinaga Y."/>
            <person name="Martin F.M."/>
            <person name="Grigoriev I.V."/>
            <person name="Hibbett D.S."/>
        </authorList>
    </citation>
    <scope>NUCLEOTIDE SEQUENCE [LARGE SCALE GENOMIC DNA]</scope>
    <source>
        <strain evidence="2 3">HHB9708</strain>
    </source>
</reference>
<evidence type="ECO:0000313" key="2">
    <source>
        <dbReference type="EMBL" id="KZS98093.1"/>
    </source>
</evidence>
<keyword evidence="1" id="KW-0812">Transmembrane</keyword>
<evidence type="ECO:0000313" key="3">
    <source>
        <dbReference type="Proteomes" id="UP000076722"/>
    </source>
</evidence>
<keyword evidence="1" id="KW-0472">Membrane</keyword>
<feature type="transmembrane region" description="Helical" evidence="1">
    <location>
        <begin position="144"/>
        <end position="165"/>
    </location>
</feature>
<proteinExistence type="predicted"/>
<dbReference type="Pfam" id="PF06127">
    <property type="entry name" value="Mpo1-like"/>
    <property type="match status" value="1"/>
</dbReference>
<dbReference type="GO" id="GO:0046521">
    <property type="term" value="P:sphingoid catabolic process"/>
    <property type="evidence" value="ECO:0007669"/>
    <property type="project" value="TreeGrafter"/>
</dbReference>
<dbReference type="GO" id="GO:0016020">
    <property type="term" value="C:membrane"/>
    <property type="evidence" value="ECO:0007669"/>
    <property type="project" value="GOC"/>
</dbReference>
<keyword evidence="3" id="KW-1185">Reference proteome</keyword>
<organism evidence="2 3">
    <name type="scientific">Sistotremastrum niveocremeum HHB9708</name>
    <dbReference type="NCBI Taxonomy" id="1314777"/>
    <lineage>
        <taxon>Eukaryota</taxon>
        <taxon>Fungi</taxon>
        <taxon>Dikarya</taxon>
        <taxon>Basidiomycota</taxon>
        <taxon>Agaricomycotina</taxon>
        <taxon>Agaricomycetes</taxon>
        <taxon>Sistotremastrales</taxon>
        <taxon>Sistotremastraceae</taxon>
        <taxon>Sertulicium</taxon>
        <taxon>Sertulicium niveocremeum</taxon>
    </lineage>
</organism>
<name>A0A164ZUL6_9AGAM</name>
<evidence type="ECO:0000256" key="1">
    <source>
        <dbReference type="SAM" id="Phobius"/>
    </source>
</evidence>
<dbReference type="OrthoDB" id="2124888at2759"/>
<dbReference type="AlphaFoldDB" id="A0A164ZUL6"/>